<dbReference type="SUPFAM" id="SSF53098">
    <property type="entry name" value="Ribonuclease H-like"/>
    <property type="match status" value="1"/>
</dbReference>
<evidence type="ECO:0000256" key="6">
    <source>
        <dbReference type="ARBA" id="ARBA00022759"/>
    </source>
</evidence>
<keyword evidence="7 8" id="KW-0378">Hydrolase</keyword>
<comment type="function">
    <text evidence="9">Endonuclease that specifically degrades the RNA of RNA-DNA hybrids.</text>
</comment>
<dbReference type="GO" id="GO:0046872">
    <property type="term" value="F:metal ion binding"/>
    <property type="evidence" value="ECO:0007669"/>
    <property type="project" value="UniProtKB-KW"/>
</dbReference>
<dbReference type="GO" id="GO:0032299">
    <property type="term" value="C:ribonuclease H2 complex"/>
    <property type="evidence" value="ECO:0007669"/>
    <property type="project" value="TreeGrafter"/>
</dbReference>
<evidence type="ECO:0000256" key="9">
    <source>
        <dbReference type="RuleBase" id="RU003515"/>
    </source>
</evidence>
<evidence type="ECO:0000259" key="11">
    <source>
        <dbReference type="PROSITE" id="PS51975"/>
    </source>
</evidence>
<evidence type="ECO:0000256" key="3">
    <source>
        <dbReference type="ARBA" id="ARBA00007058"/>
    </source>
</evidence>
<evidence type="ECO:0000256" key="4">
    <source>
        <dbReference type="ARBA" id="ARBA00022722"/>
    </source>
</evidence>
<keyword evidence="5 8" id="KW-0479">Metal-binding</keyword>
<dbReference type="InterPro" id="IPR001352">
    <property type="entry name" value="RNase_HII/HIII"/>
</dbReference>
<dbReference type="InterPro" id="IPR023160">
    <property type="entry name" value="RNase_HII_hlx-loop-hlx_cap_dom"/>
</dbReference>
<feature type="binding site" evidence="8">
    <location>
        <position position="51"/>
    </location>
    <ligand>
        <name>a divalent metal cation</name>
        <dbReference type="ChEBI" id="CHEBI:60240"/>
    </ligand>
</feature>
<feature type="region of interest" description="Disordered" evidence="10">
    <location>
        <begin position="1"/>
        <end position="24"/>
    </location>
</feature>
<dbReference type="GO" id="GO:0006298">
    <property type="term" value="P:mismatch repair"/>
    <property type="evidence" value="ECO:0007669"/>
    <property type="project" value="TreeGrafter"/>
</dbReference>
<evidence type="ECO:0000313" key="12">
    <source>
        <dbReference type="EMBL" id="KZV90549.1"/>
    </source>
</evidence>
<comment type="catalytic activity">
    <reaction evidence="1 8 9">
        <text>Endonucleolytic cleavage to 5'-phosphomonoester.</text>
        <dbReference type="EC" id="3.1.26.4"/>
    </reaction>
</comment>
<evidence type="ECO:0000256" key="7">
    <source>
        <dbReference type="ARBA" id="ARBA00022801"/>
    </source>
</evidence>
<dbReference type="OrthoDB" id="7462577at2759"/>
<dbReference type="PANTHER" id="PTHR10954">
    <property type="entry name" value="RIBONUCLEASE H2 SUBUNIT A"/>
    <property type="match status" value="1"/>
</dbReference>
<dbReference type="Gene3D" id="1.10.10.460">
    <property type="entry name" value="Ribonuclease hii. Domain 2"/>
    <property type="match status" value="1"/>
</dbReference>
<dbReference type="EMBL" id="KV426046">
    <property type="protein sequence ID" value="KZV90549.1"/>
    <property type="molecule type" value="Genomic_DNA"/>
</dbReference>
<proteinExistence type="inferred from homology"/>
<comment type="cofactor">
    <cofactor evidence="2">
        <name>Mg(2+)</name>
        <dbReference type="ChEBI" id="CHEBI:18420"/>
    </cofactor>
</comment>
<evidence type="ECO:0000313" key="13">
    <source>
        <dbReference type="Proteomes" id="UP000077266"/>
    </source>
</evidence>
<dbReference type="Pfam" id="PF01351">
    <property type="entry name" value="RNase_HII"/>
    <property type="match status" value="1"/>
</dbReference>
<comment type="similarity">
    <text evidence="3">Belongs to the RNase HII family. Eukaryotic subfamily.</text>
</comment>
<dbReference type="InParanoid" id="A0A166AC70"/>
<reference evidence="12 13" key="1">
    <citation type="journal article" date="2016" name="Mol. Biol. Evol.">
        <title>Comparative Genomics of Early-Diverging Mushroom-Forming Fungi Provides Insights into the Origins of Lignocellulose Decay Capabilities.</title>
        <authorList>
            <person name="Nagy L.G."/>
            <person name="Riley R."/>
            <person name="Tritt A."/>
            <person name="Adam C."/>
            <person name="Daum C."/>
            <person name="Floudas D."/>
            <person name="Sun H."/>
            <person name="Yadav J.S."/>
            <person name="Pangilinan J."/>
            <person name="Larsson K.H."/>
            <person name="Matsuura K."/>
            <person name="Barry K."/>
            <person name="Labutti K."/>
            <person name="Kuo R."/>
            <person name="Ohm R.A."/>
            <person name="Bhattacharya S.S."/>
            <person name="Shirouzu T."/>
            <person name="Yoshinaga Y."/>
            <person name="Martin F.M."/>
            <person name="Grigoriev I.V."/>
            <person name="Hibbett D.S."/>
        </authorList>
    </citation>
    <scope>NUCLEOTIDE SEQUENCE [LARGE SCALE GENOMIC DNA]</scope>
    <source>
        <strain evidence="12 13">HHB12029</strain>
    </source>
</reference>
<evidence type="ECO:0000256" key="8">
    <source>
        <dbReference type="PROSITE-ProRule" id="PRU01319"/>
    </source>
</evidence>
<evidence type="ECO:0000256" key="10">
    <source>
        <dbReference type="SAM" id="MobiDB-lite"/>
    </source>
</evidence>
<evidence type="ECO:0000256" key="5">
    <source>
        <dbReference type="ARBA" id="ARBA00022723"/>
    </source>
</evidence>
<feature type="binding site" evidence="8">
    <location>
        <position position="50"/>
    </location>
    <ligand>
        <name>a divalent metal cation</name>
        <dbReference type="ChEBI" id="CHEBI:60240"/>
    </ligand>
</feature>
<keyword evidence="4 8" id="KW-0540">Nuclease</keyword>
<dbReference type="CDD" id="cd07181">
    <property type="entry name" value="RNase_HII_eukaryota_like"/>
    <property type="match status" value="1"/>
</dbReference>
<dbReference type="InterPro" id="IPR024567">
    <property type="entry name" value="RNase_HII/HIII_dom"/>
</dbReference>
<feature type="domain" description="RNase H type-2" evidence="11">
    <location>
        <begin position="44"/>
        <end position="285"/>
    </location>
</feature>
<dbReference type="PANTHER" id="PTHR10954:SF7">
    <property type="entry name" value="RIBONUCLEASE H2 SUBUNIT A"/>
    <property type="match status" value="1"/>
</dbReference>
<organism evidence="12 13">
    <name type="scientific">Exidia glandulosa HHB12029</name>
    <dbReference type="NCBI Taxonomy" id="1314781"/>
    <lineage>
        <taxon>Eukaryota</taxon>
        <taxon>Fungi</taxon>
        <taxon>Dikarya</taxon>
        <taxon>Basidiomycota</taxon>
        <taxon>Agaricomycotina</taxon>
        <taxon>Agaricomycetes</taxon>
        <taxon>Auriculariales</taxon>
        <taxon>Exidiaceae</taxon>
        <taxon>Exidia</taxon>
    </lineage>
</organism>
<evidence type="ECO:0000256" key="2">
    <source>
        <dbReference type="ARBA" id="ARBA00001946"/>
    </source>
</evidence>
<dbReference type="FunCoup" id="A0A166AC70">
    <property type="interactions" value="143"/>
</dbReference>
<dbReference type="InterPro" id="IPR036397">
    <property type="entry name" value="RNaseH_sf"/>
</dbReference>
<keyword evidence="6 8" id="KW-0255">Endonuclease</keyword>
<keyword evidence="13" id="KW-1185">Reference proteome</keyword>
<dbReference type="FunFam" id="3.30.420.10:FF:000016">
    <property type="entry name" value="Ribonuclease"/>
    <property type="match status" value="1"/>
</dbReference>
<accession>A0A166AC70</accession>
<evidence type="ECO:0000256" key="1">
    <source>
        <dbReference type="ARBA" id="ARBA00000077"/>
    </source>
</evidence>
<comment type="cofactor">
    <cofactor evidence="8">
        <name>Mn(2+)</name>
        <dbReference type="ChEBI" id="CHEBI:29035"/>
    </cofactor>
    <cofactor evidence="8">
        <name>Mg(2+)</name>
        <dbReference type="ChEBI" id="CHEBI:18420"/>
    </cofactor>
    <text evidence="8">Manganese or magnesium. Binds 1 divalent metal ion per monomer in the absence of substrate. May bind a second metal ion after substrate binding.</text>
</comment>
<dbReference type="GO" id="GO:0043137">
    <property type="term" value="P:DNA replication, removal of RNA primer"/>
    <property type="evidence" value="ECO:0007669"/>
    <property type="project" value="TreeGrafter"/>
</dbReference>
<name>A0A166AC70_EXIGL</name>
<sequence length="326" mass="34762">MSDVSRSSSLSPAPPALPPSLPDPLTPLADSYTYHSACPTAAGPYHLGVDEAGRGPVLGPLVYAVALCPESYVEKLEDLGFDDSKVLSAETRAKLLGALESDPTNLAWAVRVVSPQAISRGMLQRPPVNLNVQSQEATVLLIKEVLAKGVPVTHVFVDALGATGPYQQYLSSVFPGITFDVRPKADSIFKVVSAASIAAKTTRDAWIENWIYDEVPRPPLGAGAEGDLTVPAAPAWATSERGSGYPSDPKTKVWLSSAVDKTFGFPSIVRFSWATAKLELERSAHQVKWTDEGQTTLVKSFATATGRDKGRSSVAKEFQLRSVGSL</sequence>
<protein>
    <recommendedName>
        <fullName evidence="9">Ribonuclease</fullName>
        <ecNumber evidence="9">3.1.26.4</ecNumber>
    </recommendedName>
</protein>
<feature type="compositionally biased region" description="Pro residues" evidence="10">
    <location>
        <begin position="12"/>
        <end position="24"/>
    </location>
</feature>
<feature type="binding site" evidence="8">
    <location>
        <position position="158"/>
    </location>
    <ligand>
        <name>a divalent metal cation</name>
        <dbReference type="ChEBI" id="CHEBI:60240"/>
    </ligand>
</feature>
<dbReference type="FunFam" id="1.10.10.460:FF:000001">
    <property type="entry name" value="Ribonuclease"/>
    <property type="match status" value="1"/>
</dbReference>
<feature type="compositionally biased region" description="Low complexity" evidence="10">
    <location>
        <begin position="1"/>
        <end position="11"/>
    </location>
</feature>
<dbReference type="PROSITE" id="PS51975">
    <property type="entry name" value="RNASE_H_2"/>
    <property type="match status" value="1"/>
</dbReference>
<dbReference type="GO" id="GO:0004523">
    <property type="term" value="F:RNA-DNA hybrid ribonuclease activity"/>
    <property type="evidence" value="ECO:0007669"/>
    <property type="project" value="UniProtKB-UniRule"/>
</dbReference>
<dbReference type="InterPro" id="IPR012337">
    <property type="entry name" value="RNaseH-like_sf"/>
</dbReference>
<dbReference type="Gene3D" id="3.30.420.10">
    <property type="entry name" value="Ribonuclease H-like superfamily/Ribonuclease H"/>
    <property type="match status" value="1"/>
</dbReference>
<dbReference type="GO" id="GO:0003723">
    <property type="term" value="F:RNA binding"/>
    <property type="evidence" value="ECO:0007669"/>
    <property type="project" value="UniProtKB-UniRule"/>
</dbReference>
<dbReference type="EC" id="3.1.26.4" evidence="9"/>
<dbReference type="STRING" id="1314781.A0A166AC70"/>
<dbReference type="Proteomes" id="UP000077266">
    <property type="component" value="Unassembled WGS sequence"/>
</dbReference>
<gene>
    <name evidence="12" type="ORF">EXIGLDRAFT_649120</name>
</gene>
<dbReference type="AlphaFoldDB" id="A0A166AC70"/>